<comment type="subcellular location">
    <subcellularLocation>
        <location evidence="1">Membrane</location>
        <topology evidence="1">Multi-pass membrane protein</topology>
    </subcellularLocation>
</comment>
<evidence type="ECO:0000256" key="3">
    <source>
        <dbReference type="ARBA" id="ARBA00022989"/>
    </source>
</evidence>
<feature type="transmembrane region" description="Helical" evidence="5">
    <location>
        <begin position="152"/>
        <end position="172"/>
    </location>
</feature>
<comment type="caution">
    <text evidence="6">The sequence shown here is derived from an EMBL/GenBank/DDBJ whole genome shotgun (WGS) entry which is preliminary data.</text>
</comment>
<dbReference type="GO" id="GO:0046873">
    <property type="term" value="F:metal ion transmembrane transporter activity"/>
    <property type="evidence" value="ECO:0007669"/>
    <property type="project" value="InterPro"/>
</dbReference>
<dbReference type="EMBL" id="RBIL01000002">
    <property type="protein sequence ID" value="RKQ86293.1"/>
    <property type="molecule type" value="Genomic_DNA"/>
</dbReference>
<feature type="transmembrane region" description="Helical" evidence="5">
    <location>
        <begin position="208"/>
        <end position="226"/>
    </location>
</feature>
<proteinExistence type="predicted"/>
<reference evidence="6 7" key="1">
    <citation type="submission" date="2018-10" db="EMBL/GenBank/DDBJ databases">
        <title>Genomic Encyclopedia of Archaeal and Bacterial Type Strains, Phase II (KMG-II): from individual species to whole genera.</title>
        <authorList>
            <person name="Goeker M."/>
        </authorList>
    </citation>
    <scope>NUCLEOTIDE SEQUENCE [LARGE SCALE GENOMIC DNA]</scope>
    <source>
        <strain evidence="6 7">DSM 14954</strain>
    </source>
</reference>
<feature type="transmembrane region" description="Helical" evidence="5">
    <location>
        <begin position="61"/>
        <end position="78"/>
    </location>
</feature>
<dbReference type="Pfam" id="PF02535">
    <property type="entry name" value="Zip"/>
    <property type="match status" value="1"/>
</dbReference>
<feature type="transmembrane region" description="Helical" evidence="5">
    <location>
        <begin position="184"/>
        <end position="201"/>
    </location>
</feature>
<keyword evidence="4 5" id="KW-0472">Membrane</keyword>
<feature type="transmembrane region" description="Helical" evidence="5">
    <location>
        <begin position="6"/>
        <end position="24"/>
    </location>
</feature>
<keyword evidence="3 5" id="KW-1133">Transmembrane helix</keyword>
<name>A0A660L327_9ACTN</name>
<protein>
    <submittedName>
        <fullName evidence="6">ZIP family zinc transporter</fullName>
    </submittedName>
</protein>
<evidence type="ECO:0000256" key="4">
    <source>
        <dbReference type="ARBA" id="ARBA00023136"/>
    </source>
</evidence>
<evidence type="ECO:0000313" key="6">
    <source>
        <dbReference type="EMBL" id="RKQ86293.1"/>
    </source>
</evidence>
<dbReference type="RefSeq" id="WP_121253898.1">
    <property type="nucleotide sequence ID" value="NZ_RBIL01000002.1"/>
</dbReference>
<evidence type="ECO:0000256" key="2">
    <source>
        <dbReference type="ARBA" id="ARBA00022692"/>
    </source>
</evidence>
<dbReference type="AlphaFoldDB" id="A0A660L327"/>
<gene>
    <name evidence="6" type="ORF">C8N24_4303</name>
</gene>
<keyword evidence="7" id="KW-1185">Reference proteome</keyword>
<evidence type="ECO:0000313" key="7">
    <source>
        <dbReference type="Proteomes" id="UP000278962"/>
    </source>
</evidence>
<accession>A0A660L327</accession>
<feature type="transmembrane region" description="Helical" evidence="5">
    <location>
        <begin position="31"/>
        <end position="49"/>
    </location>
</feature>
<keyword evidence="2 5" id="KW-0812">Transmembrane</keyword>
<dbReference type="GO" id="GO:0016020">
    <property type="term" value="C:membrane"/>
    <property type="evidence" value="ECO:0007669"/>
    <property type="project" value="UniProtKB-SubCell"/>
</dbReference>
<sequence length="227" mass="22274">MGSALVWGAVAAASLVIGGLLGVARAWPDKLVGAVLAFGAGALISAVSFDLFEEGVQQGGGVPVAIGLAAGALTYFTLDRIVEHKVPGAGAALALGALLDGIPEQAVLGIGLASGNGVSISLLAAIFVSNLPEAIGASTELHEAKRSRATILRMWGAVAVVCVIATVAGYAIADASSGDFKAGINGFAAGALLVMLVDSMIPDATRKAGRIAGLVTVLGFAVAAGLS</sequence>
<organism evidence="6 7">
    <name type="scientific">Solirubrobacter pauli</name>
    <dbReference type="NCBI Taxonomy" id="166793"/>
    <lineage>
        <taxon>Bacteria</taxon>
        <taxon>Bacillati</taxon>
        <taxon>Actinomycetota</taxon>
        <taxon>Thermoleophilia</taxon>
        <taxon>Solirubrobacterales</taxon>
        <taxon>Solirubrobacteraceae</taxon>
        <taxon>Solirubrobacter</taxon>
    </lineage>
</organism>
<evidence type="ECO:0000256" key="1">
    <source>
        <dbReference type="ARBA" id="ARBA00004141"/>
    </source>
</evidence>
<dbReference type="Proteomes" id="UP000278962">
    <property type="component" value="Unassembled WGS sequence"/>
</dbReference>
<dbReference type="InterPro" id="IPR003689">
    <property type="entry name" value="ZIP"/>
</dbReference>
<dbReference type="OrthoDB" id="1145132at2"/>
<evidence type="ECO:0000256" key="5">
    <source>
        <dbReference type="SAM" id="Phobius"/>
    </source>
</evidence>